<gene>
    <name evidence="1" type="ORF">AAF712_011057</name>
</gene>
<proteinExistence type="predicted"/>
<evidence type="ECO:0000313" key="2">
    <source>
        <dbReference type="Proteomes" id="UP001437256"/>
    </source>
</evidence>
<protein>
    <submittedName>
        <fullName evidence="1">Uncharacterized protein</fullName>
    </submittedName>
</protein>
<accession>A0ABR2ZK77</accession>
<organism evidence="1 2">
    <name type="scientific">Marasmius tenuissimus</name>
    <dbReference type="NCBI Taxonomy" id="585030"/>
    <lineage>
        <taxon>Eukaryota</taxon>
        <taxon>Fungi</taxon>
        <taxon>Dikarya</taxon>
        <taxon>Basidiomycota</taxon>
        <taxon>Agaricomycotina</taxon>
        <taxon>Agaricomycetes</taxon>
        <taxon>Agaricomycetidae</taxon>
        <taxon>Agaricales</taxon>
        <taxon>Marasmiineae</taxon>
        <taxon>Marasmiaceae</taxon>
        <taxon>Marasmius</taxon>
    </lineage>
</organism>
<comment type="caution">
    <text evidence="1">The sequence shown here is derived from an EMBL/GenBank/DDBJ whole genome shotgun (WGS) entry which is preliminary data.</text>
</comment>
<sequence>MVQQFARLQLPNGQAAQFKWQEGKREDDQVRQAKNVKVSIGDKRHFAEVLYYFSVAK</sequence>
<keyword evidence="2" id="KW-1185">Reference proteome</keyword>
<dbReference type="Proteomes" id="UP001437256">
    <property type="component" value="Unassembled WGS sequence"/>
</dbReference>
<name>A0ABR2ZK77_9AGAR</name>
<reference evidence="1 2" key="1">
    <citation type="submission" date="2024-05" db="EMBL/GenBank/DDBJ databases">
        <title>A draft genome resource for the thread blight pathogen Marasmius tenuissimus strain MS-2.</title>
        <authorList>
            <person name="Yulfo-Soto G.E."/>
            <person name="Baruah I.K."/>
            <person name="Amoako-Attah I."/>
            <person name="Bukari Y."/>
            <person name="Meinhardt L.W."/>
            <person name="Bailey B.A."/>
            <person name="Cohen S.P."/>
        </authorList>
    </citation>
    <scope>NUCLEOTIDE SEQUENCE [LARGE SCALE GENOMIC DNA]</scope>
    <source>
        <strain evidence="1 2">MS-2</strain>
    </source>
</reference>
<dbReference type="EMBL" id="JBBXMP010000115">
    <property type="protein sequence ID" value="KAL0062057.1"/>
    <property type="molecule type" value="Genomic_DNA"/>
</dbReference>
<evidence type="ECO:0000313" key="1">
    <source>
        <dbReference type="EMBL" id="KAL0062057.1"/>
    </source>
</evidence>